<comment type="caution">
    <text evidence="5">The sequence shown here is derived from an EMBL/GenBank/DDBJ whole genome shotgun (WGS) entry which is preliminary data.</text>
</comment>
<dbReference type="PANTHER" id="PTHR13026:SF1">
    <property type="entry name" value="RIBOSOMAL RNA PROCESSING PROTEIN 1 HOMOLOG A"/>
    <property type="match status" value="1"/>
</dbReference>
<sequence>MWMQDKPLLQRRLLLPPNSSGLVPPLEHLFLQTFWQTMNREWPGIDRLRLDKFYMVRMLPTPLKGPHGAGLGNSAPRAELGVRAPDSAEGKAPEG</sequence>
<dbReference type="EMBL" id="MKHE01000019">
    <property type="protein sequence ID" value="OWK06191.1"/>
    <property type="molecule type" value="Genomic_DNA"/>
</dbReference>
<evidence type="ECO:0000313" key="5">
    <source>
        <dbReference type="EMBL" id="OWK06191.1"/>
    </source>
</evidence>
<keyword evidence="6" id="KW-1185">Reference proteome</keyword>
<organism evidence="5 6">
    <name type="scientific">Cervus elaphus hippelaphus</name>
    <name type="common">European red deer</name>
    <dbReference type="NCBI Taxonomy" id="46360"/>
    <lineage>
        <taxon>Eukaryota</taxon>
        <taxon>Metazoa</taxon>
        <taxon>Chordata</taxon>
        <taxon>Craniata</taxon>
        <taxon>Vertebrata</taxon>
        <taxon>Euteleostomi</taxon>
        <taxon>Mammalia</taxon>
        <taxon>Eutheria</taxon>
        <taxon>Laurasiatheria</taxon>
        <taxon>Artiodactyla</taxon>
        <taxon>Ruminantia</taxon>
        <taxon>Pecora</taxon>
        <taxon>Cervidae</taxon>
        <taxon>Cervinae</taxon>
        <taxon>Cervus</taxon>
    </lineage>
</organism>
<dbReference type="OrthoDB" id="2019504at2759"/>
<proteinExistence type="inferred from homology"/>
<evidence type="ECO:0000256" key="3">
    <source>
        <dbReference type="ARBA" id="ARBA00023242"/>
    </source>
</evidence>
<evidence type="ECO:0000256" key="4">
    <source>
        <dbReference type="SAM" id="MobiDB-lite"/>
    </source>
</evidence>
<accession>A0A212CJL9</accession>
<reference evidence="5 6" key="1">
    <citation type="journal article" date="2018" name="Mol. Genet. Genomics">
        <title>The red deer Cervus elaphus genome CerEla1.0: sequencing, annotating, genes, and chromosomes.</title>
        <authorList>
            <person name="Bana N.A."/>
            <person name="Nyiri A."/>
            <person name="Nagy J."/>
            <person name="Frank K."/>
            <person name="Nagy T."/>
            <person name="Steger V."/>
            <person name="Schiller M."/>
            <person name="Lakatos P."/>
            <person name="Sugar L."/>
            <person name="Horn P."/>
            <person name="Barta E."/>
            <person name="Orosz L."/>
        </authorList>
    </citation>
    <scope>NUCLEOTIDE SEQUENCE [LARGE SCALE GENOMIC DNA]</scope>
    <source>
        <strain evidence="5">Hungarian</strain>
    </source>
</reference>
<dbReference type="GO" id="GO:0030688">
    <property type="term" value="C:preribosome, small subunit precursor"/>
    <property type="evidence" value="ECO:0007669"/>
    <property type="project" value="InterPro"/>
</dbReference>
<protein>
    <submittedName>
        <fullName evidence="5">RRP1</fullName>
    </submittedName>
</protein>
<evidence type="ECO:0000256" key="1">
    <source>
        <dbReference type="ARBA" id="ARBA00004123"/>
    </source>
</evidence>
<name>A0A212CJL9_CEREH</name>
<dbReference type="GO" id="GO:0005634">
    <property type="term" value="C:nucleus"/>
    <property type="evidence" value="ECO:0007669"/>
    <property type="project" value="UniProtKB-SubCell"/>
</dbReference>
<dbReference type="Pfam" id="PF05997">
    <property type="entry name" value="Nop52"/>
    <property type="match status" value="1"/>
</dbReference>
<comment type="subcellular location">
    <subcellularLocation>
        <location evidence="1">Nucleus</location>
    </subcellularLocation>
</comment>
<dbReference type="PANTHER" id="PTHR13026">
    <property type="entry name" value="NNP-1 PROTEIN NOVEL NUCLEAR PROTEIN 1 NOP52"/>
    <property type="match status" value="1"/>
</dbReference>
<keyword evidence="3" id="KW-0539">Nucleus</keyword>
<dbReference type="InterPro" id="IPR010301">
    <property type="entry name" value="RRP1"/>
</dbReference>
<comment type="similarity">
    <text evidence="2">Belongs to the RRP1 family.</text>
</comment>
<dbReference type="Proteomes" id="UP000242450">
    <property type="component" value="Chromosome 19"/>
</dbReference>
<feature type="region of interest" description="Disordered" evidence="4">
    <location>
        <begin position="64"/>
        <end position="95"/>
    </location>
</feature>
<dbReference type="AlphaFoldDB" id="A0A212CJL9"/>
<gene>
    <name evidence="5" type="ORF">Celaphus_00012845</name>
</gene>
<dbReference type="GO" id="GO:0006364">
    <property type="term" value="P:rRNA processing"/>
    <property type="evidence" value="ECO:0007669"/>
    <property type="project" value="InterPro"/>
</dbReference>
<evidence type="ECO:0000313" key="6">
    <source>
        <dbReference type="Proteomes" id="UP000242450"/>
    </source>
</evidence>
<feature type="compositionally biased region" description="Basic and acidic residues" evidence="4">
    <location>
        <begin position="86"/>
        <end position="95"/>
    </location>
</feature>
<evidence type="ECO:0000256" key="2">
    <source>
        <dbReference type="ARBA" id="ARBA00006374"/>
    </source>
</evidence>